<proteinExistence type="predicted"/>
<dbReference type="InterPro" id="IPR051796">
    <property type="entry name" value="ISF_SsuE-like"/>
</dbReference>
<accession>A0ABX5B422</accession>
<comment type="caution">
    <text evidence="4">The sequence shown here is derived from an EMBL/GenBank/DDBJ whole genome shotgun (WGS) entry which is preliminary data.</text>
</comment>
<evidence type="ECO:0000313" key="4">
    <source>
        <dbReference type="EMBL" id="PPS21549.1"/>
    </source>
</evidence>
<dbReference type="Gene3D" id="3.40.50.360">
    <property type="match status" value="2"/>
</dbReference>
<evidence type="ECO:0000313" key="5">
    <source>
        <dbReference type="Proteomes" id="UP000238924"/>
    </source>
</evidence>
<dbReference type="PANTHER" id="PTHR43278:SF4">
    <property type="entry name" value="NAD(P)H-DEPENDENT FMN-CONTAINING OXIDOREDUCTASE YWQN-RELATED"/>
    <property type="match status" value="1"/>
</dbReference>
<dbReference type="RefSeq" id="WP_104618782.1">
    <property type="nucleotide sequence ID" value="NZ_JJMJ01000156.1"/>
</dbReference>
<feature type="domain" description="Flavodoxin-like fold" evidence="3">
    <location>
        <begin position="1"/>
        <end position="84"/>
    </location>
</feature>
<dbReference type="Proteomes" id="UP000238924">
    <property type="component" value="Unassembled WGS sequence"/>
</dbReference>
<dbReference type="InterPro" id="IPR029039">
    <property type="entry name" value="Flavoprotein-like_sf"/>
</dbReference>
<dbReference type="PANTHER" id="PTHR43278">
    <property type="entry name" value="NAD(P)H-DEPENDENT FMN-CONTAINING OXIDOREDUCTASE YWQN-RELATED"/>
    <property type="match status" value="1"/>
</dbReference>
<gene>
    <name evidence="4" type="ORF">DJ52_10040</name>
</gene>
<reference evidence="4 5" key="1">
    <citation type="submission" date="2014-04" db="EMBL/GenBank/DDBJ databases">
        <title>Whole genome sequence of 'Brachyspira hampsonii' D13-03603F2.</title>
        <authorList>
            <person name="Patterson A.H."/>
            <person name="Chaban B."/>
            <person name="Fernando C."/>
            <person name="Harding J.C."/>
            <person name="Hill J.E."/>
        </authorList>
    </citation>
    <scope>NUCLEOTIDE SEQUENCE [LARGE SCALE GENOMIC DNA]</scope>
    <source>
        <strain evidence="4 5">D13-03603F2</strain>
    </source>
</reference>
<dbReference type="SUPFAM" id="SSF52218">
    <property type="entry name" value="Flavoproteins"/>
    <property type="match status" value="2"/>
</dbReference>
<protein>
    <submittedName>
        <fullName evidence="4">Iron-sulfur protein</fullName>
    </submittedName>
</protein>
<evidence type="ECO:0000259" key="3">
    <source>
        <dbReference type="Pfam" id="PF02525"/>
    </source>
</evidence>
<sequence>MNILVINGSPKGNNSITLQTLLFLEKVFTEHKFLFLNVGQKIKYYEKNFNEIKEELEKTDVIIFSYPVYTFLVPYQLHRFIELLKENNINIKNKFATQFSTSKHFYDITAHKFIEENCLDLGLKYIRGLSADMEDLMKKEGQEDAINFFNYLIFCINNNLNYINASNKAYTKEKIIYNRKYTNNSKEKDTSKDVLILTNCAKNDESLRNMIEDFKIIFPYKTREINIREYNFHGGCLGCFGCAITGKCVYKDGFDDFLRNEIQKADSIIYAFTIENHYTHSSFKIYDDRQFCNGHRTVTEGMPIGYIISGDYEREYNLQTLIESRSEVGGNFLTHIVYDYNDDTCNELSKLSSIMKYAMDNKCTRPKNFYGVGGMKIFRDLIYIMQGLMKEDHKYYKKHHIYDFPQKQRMKMLQMKLVGALISIPSMQKKMKNKMNEYILMPYKKVIDNANMKNIK</sequence>
<evidence type="ECO:0000256" key="1">
    <source>
        <dbReference type="ARBA" id="ARBA00022630"/>
    </source>
</evidence>
<dbReference type="InterPro" id="IPR003680">
    <property type="entry name" value="Flavodoxin_fold"/>
</dbReference>
<name>A0ABX5B422_9SPIR</name>
<organism evidence="4 5">
    <name type="scientific">Brachyspira murdochii</name>
    <dbReference type="NCBI Taxonomy" id="84378"/>
    <lineage>
        <taxon>Bacteria</taxon>
        <taxon>Pseudomonadati</taxon>
        <taxon>Spirochaetota</taxon>
        <taxon>Spirochaetia</taxon>
        <taxon>Brachyspirales</taxon>
        <taxon>Brachyspiraceae</taxon>
        <taxon>Brachyspira</taxon>
    </lineage>
</organism>
<evidence type="ECO:0000256" key="2">
    <source>
        <dbReference type="ARBA" id="ARBA00022643"/>
    </source>
</evidence>
<keyword evidence="2" id="KW-0288">FMN</keyword>
<dbReference type="Pfam" id="PF02525">
    <property type="entry name" value="Flavodoxin_2"/>
    <property type="match status" value="1"/>
</dbReference>
<dbReference type="EMBL" id="JJMJ01000156">
    <property type="protein sequence ID" value="PPS21549.1"/>
    <property type="molecule type" value="Genomic_DNA"/>
</dbReference>
<keyword evidence="1" id="KW-0285">Flavoprotein</keyword>
<keyword evidence="5" id="KW-1185">Reference proteome</keyword>